<feature type="region of interest" description="Disordered" evidence="6">
    <location>
        <begin position="114"/>
        <end position="143"/>
    </location>
</feature>
<dbReference type="Ensembl" id="ENSDCDT00010014206.1">
    <property type="protein sequence ID" value="ENSDCDP00010013468.1"/>
    <property type="gene ID" value="ENSDCDG00010006163.1"/>
</dbReference>
<dbReference type="Pfam" id="PF00322">
    <property type="entry name" value="Endothelin"/>
    <property type="match status" value="1"/>
</dbReference>
<dbReference type="AlphaFoldDB" id="A0A8C4AYN9"/>
<sequence>MELATFCLLLSGLAAMLDHRVHTASVPDPGAQLQNQPLGPFSSQVHQRAKRCSCENLKDKECVFYCHIGIVWVNTPSQVVPYGVGSLRLKRGAPRCLCEQENDADCQRFCSRRNPEQKGEDASMKRHLSRRHKERYKEESSQI</sequence>
<dbReference type="InterPro" id="IPR019764">
    <property type="entry name" value="Endothelin_toxin_CS"/>
</dbReference>
<dbReference type="GO" id="GO:0014826">
    <property type="term" value="P:vein smooth muscle contraction"/>
    <property type="evidence" value="ECO:0007669"/>
    <property type="project" value="TreeGrafter"/>
</dbReference>
<name>A0A8C4AYN9_9TELE</name>
<evidence type="ECO:0000256" key="1">
    <source>
        <dbReference type="ARBA" id="ARBA00004613"/>
    </source>
</evidence>
<evidence type="ECO:0000313" key="11">
    <source>
        <dbReference type="Proteomes" id="UP000694580"/>
    </source>
</evidence>
<evidence type="ECO:0000259" key="8">
    <source>
        <dbReference type="SMART" id="SM00272"/>
    </source>
</evidence>
<evidence type="ECO:0000256" key="4">
    <source>
        <dbReference type="ARBA" id="ARBA00022858"/>
    </source>
</evidence>
<protein>
    <recommendedName>
        <fullName evidence="8">Endothelin-like toxin domain-containing protein</fullName>
    </recommendedName>
</protein>
<evidence type="ECO:0000313" key="10">
    <source>
        <dbReference type="Ensembl" id="ENSDCDP00010013468.1"/>
    </source>
</evidence>
<feature type="compositionally biased region" description="Basic residues" evidence="6">
    <location>
        <begin position="125"/>
        <end position="134"/>
    </location>
</feature>
<dbReference type="GeneTree" id="ENSGT00950000183053"/>
<reference evidence="9 11" key="1">
    <citation type="submission" date="2020-06" db="EMBL/GenBank/DDBJ databases">
        <authorList>
            <consortium name="Wellcome Sanger Institute Data Sharing"/>
        </authorList>
    </citation>
    <scope>NUCLEOTIDE SEQUENCE [LARGE SCALE GENOMIC DNA]</scope>
</reference>
<evidence type="ECO:0000256" key="5">
    <source>
        <dbReference type="ARBA" id="ARBA00023322"/>
    </source>
</evidence>
<dbReference type="GO" id="GO:0031708">
    <property type="term" value="F:endothelin B receptor binding"/>
    <property type="evidence" value="ECO:0007669"/>
    <property type="project" value="TreeGrafter"/>
</dbReference>
<feature type="compositionally biased region" description="Basic and acidic residues" evidence="6">
    <location>
        <begin position="114"/>
        <end position="124"/>
    </location>
</feature>
<evidence type="ECO:0000256" key="7">
    <source>
        <dbReference type="SAM" id="SignalP"/>
    </source>
</evidence>
<dbReference type="GeneID" id="114763448"/>
<evidence type="ECO:0000313" key="9">
    <source>
        <dbReference type="Ensembl" id="ENSDCDP00010013030.1"/>
    </source>
</evidence>
<evidence type="ECO:0000256" key="3">
    <source>
        <dbReference type="ARBA" id="ARBA00022525"/>
    </source>
</evidence>
<dbReference type="GO" id="GO:0003100">
    <property type="term" value="P:regulation of systemic arterial blood pressure by endothelin"/>
    <property type="evidence" value="ECO:0007669"/>
    <property type="project" value="TreeGrafter"/>
</dbReference>
<keyword evidence="11" id="KW-1185">Reference proteome</keyword>
<keyword evidence="5" id="KW-0839">Vasoconstrictor</keyword>
<dbReference type="PROSITE" id="PS00270">
    <property type="entry name" value="ENDOTHELIN"/>
    <property type="match status" value="2"/>
</dbReference>
<comment type="subcellular location">
    <subcellularLocation>
        <location evidence="1">Secreted</location>
    </subcellularLocation>
</comment>
<keyword evidence="3" id="KW-0964">Secreted</keyword>
<keyword evidence="7" id="KW-0732">Signal</keyword>
<dbReference type="GO" id="GO:0019229">
    <property type="term" value="P:regulation of vasoconstriction"/>
    <property type="evidence" value="ECO:0007669"/>
    <property type="project" value="InterPro"/>
</dbReference>
<dbReference type="RefSeq" id="XP_028808989.1">
    <property type="nucleotide sequence ID" value="XM_028953156.1"/>
</dbReference>
<dbReference type="GO" id="GO:0005179">
    <property type="term" value="F:hormone activity"/>
    <property type="evidence" value="ECO:0007669"/>
    <property type="project" value="TreeGrafter"/>
</dbReference>
<reference evidence="9" key="2">
    <citation type="submission" date="2025-05" db="UniProtKB">
        <authorList>
            <consortium name="Ensembl"/>
        </authorList>
    </citation>
    <scope>IDENTIFICATION</scope>
</reference>
<dbReference type="PRINTS" id="PR00365">
    <property type="entry name" value="ENDOTHELIN"/>
</dbReference>
<feature type="chain" id="PRO_5044680214" description="Endothelin-like toxin domain-containing protein" evidence="7">
    <location>
        <begin position="24"/>
        <end position="143"/>
    </location>
</feature>
<feature type="signal peptide" evidence="7">
    <location>
        <begin position="1"/>
        <end position="23"/>
    </location>
</feature>
<feature type="domain" description="Endothelin-like toxin" evidence="8">
    <location>
        <begin position="51"/>
        <end position="72"/>
    </location>
</feature>
<dbReference type="InterPro" id="IPR001928">
    <property type="entry name" value="Endothln-like_toxin"/>
</dbReference>
<dbReference type="InterPro" id="IPR020475">
    <property type="entry name" value="Endothelin"/>
</dbReference>
<dbReference type="PANTHER" id="PTHR13874">
    <property type="entry name" value="ENDOTHELIN"/>
    <property type="match status" value="1"/>
</dbReference>
<accession>A0A8C4AYN9</accession>
<comment type="similarity">
    <text evidence="2">Belongs to the endothelin/sarafotoxin family.</text>
</comment>
<evidence type="ECO:0000256" key="2">
    <source>
        <dbReference type="ARBA" id="ARBA00010959"/>
    </source>
</evidence>
<keyword evidence="4" id="KW-0838">Vasoactive</keyword>
<feature type="domain" description="Endothelin-like toxin" evidence="8">
    <location>
        <begin position="95"/>
        <end position="116"/>
    </location>
</feature>
<dbReference type="SMART" id="SM00272">
    <property type="entry name" value="END"/>
    <property type="match status" value="2"/>
</dbReference>
<dbReference type="GO" id="GO:0006874">
    <property type="term" value="P:intracellular calcium ion homeostasis"/>
    <property type="evidence" value="ECO:0007669"/>
    <property type="project" value="TreeGrafter"/>
</dbReference>
<evidence type="ECO:0000256" key="6">
    <source>
        <dbReference type="SAM" id="MobiDB-lite"/>
    </source>
</evidence>
<dbReference type="RefSeq" id="XP_028808988.1">
    <property type="nucleotide sequence ID" value="XM_028953155.1"/>
</dbReference>
<dbReference type="PANTHER" id="PTHR13874:SF12">
    <property type="entry name" value="ENDOTHELIN-3A"/>
    <property type="match status" value="1"/>
</dbReference>
<dbReference type="GO" id="GO:0005615">
    <property type="term" value="C:extracellular space"/>
    <property type="evidence" value="ECO:0007669"/>
    <property type="project" value="TreeGrafter"/>
</dbReference>
<proteinExistence type="inferred from homology"/>
<dbReference type="Proteomes" id="UP000694580">
    <property type="component" value="Chromosome 14"/>
</dbReference>
<dbReference type="OrthoDB" id="9943124at2759"/>
<gene>
    <name evidence="9" type="primary">LOC114763448</name>
    <name evidence="10" type="synonym">LOC114803092</name>
</gene>
<dbReference type="Ensembl" id="ENSDCDT00010013735.1">
    <property type="protein sequence ID" value="ENSDCDP00010013030.1"/>
    <property type="gene ID" value="ENSDCDG00010005934.1"/>
</dbReference>
<organism evidence="9 11">
    <name type="scientific">Denticeps clupeoides</name>
    <name type="common">denticle herring</name>
    <dbReference type="NCBI Taxonomy" id="299321"/>
    <lineage>
        <taxon>Eukaryota</taxon>
        <taxon>Metazoa</taxon>
        <taxon>Chordata</taxon>
        <taxon>Craniata</taxon>
        <taxon>Vertebrata</taxon>
        <taxon>Euteleostomi</taxon>
        <taxon>Actinopterygii</taxon>
        <taxon>Neopterygii</taxon>
        <taxon>Teleostei</taxon>
        <taxon>Clupei</taxon>
        <taxon>Clupeiformes</taxon>
        <taxon>Denticipitoidei</taxon>
        <taxon>Denticipitidae</taxon>
        <taxon>Denticeps</taxon>
    </lineage>
</organism>